<comment type="caution">
    <text evidence="2">The sequence shown here is derived from an EMBL/GenBank/DDBJ whole genome shotgun (WGS) entry which is preliminary data.</text>
</comment>
<dbReference type="Proteomes" id="UP000697710">
    <property type="component" value="Unassembled WGS sequence"/>
</dbReference>
<name>A0A956M0L3_UNCEI</name>
<keyword evidence="1" id="KW-0732">Signal</keyword>
<feature type="signal peptide" evidence="1">
    <location>
        <begin position="1"/>
        <end position="30"/>
    </location>
</feature>
<evidence type="ECO:0000313" key="2">
    <source>
        <dbReference type="EMBL" id="MCA9728598.1"/>
    </source>
</evidence>
<evidence type="ECO:0008006" key="4">
    <source>
        <dbReference type="Google" id="ProtNLM"/>
    </source>
</evidence>
<dbReference type="AlphaFoldDB" id="A0A956M0L3"/>
<evidence type="ECO:0000313" key="3">
    <source>
        <dbReference type="Proteomes" id="UP000697710"/>
    </source>
</evidence>
<protein>
    <recommendedName>
        <fullName evidence="4">AMIN domain-containing protein</fullName>
    </recommendedName>
</protein>
<evidence type="ECO:0000256" key="1">
    <source>
        <dbReference type="SAM" id="SignalP"/>
    </source>
</evidence>
<sequence length="120" mass="13002">MNWGRSMAGRFRTGMMSASLLAVLAAPAGAVENEAKNHVSLARFSSEGEWFVVNIDTSAPWAHWTLANPARIIVDLGDAMSELPNAPGLYETPMPAHEQKALPASESMHTPTAHPVRFTF</sequence>
<organism evidence="2 3">
    <name type="scientific">Eiseniibacteriota bacterium</name>
    <dbReference type="NCBI Taxonomy" id="2212470"/>
    <lineage>
        <taxon>Bacteria</taxon>
        <taxon>Candidatus Eiseniibacteriota</taxon>
    </lineage>
</organism>
<proteinExistence type="predicted"/>
<gene>
    <name evidence="2" type="ORF">KC729_12995</name>
</gene>
<reference evidence="2" key="2">
    <citation type="journal article" date="2021" name="Microbiome">
        <title>Successional dynamics and alternative stable states in a saline activated sludge microbial community over 9 years.</title>
        <authorList>
            <person name="Wang Y."/>
            <person name="Ye J."/>
            <person name="Ju F."/>
            <person name="Liu L."/>
            <person name="Boyd J.A."/>
            <person name="Deng Y."/>
            <person name="Parks D.H."/>
            <person name="Jiang X."/>
            <person name="Yin X."/>
            <person name="Woodcroft B.J."/>
            <person name="Tyson G.W."/>
            <person name="Hugenholtz P."/>
            <person name="Polz M.F."/>
            <person name="Zhang T."/>
        </authorList>
    </citation>
    <scope>NUCLEOTIDE SEQUENCE</scope>
    <source>
        <strain evidence="2">HKST-UBA01</strain>
    </source>
</reference>
<dbReference type="EMBL" id="JAGQHR010000427">
    <property type="protein sequence ID" value="MCA9728598.1"/>
    <property type="molecule type" value="Genomic_DNA"/>
</dbReference>
<accession>A0A956M0L3</accession>
<reference evidence="2" key="1">
    <citation type="submission" date="2020-04" db="EMBL/GenBank/DDBJ databases">
        <authorList>
            <person name="Zhang T."/>
        </authorList>
    </citation>
    <scope>NUCLEOTIDE SEQUENCE</scope>
    <source>
        <strain evidence="2">HKST-UBA01</strain>
    </source>
</reference>
<feature type="chain" id="PRO_5037660956" description="AMIN domain-containing protein" evidence="1">
    <location>
        <begin position="31"/>
        <end position="120"/>
    </location>
</feature>